<evidence type="ECO:0000313" key="2">
    <source>
        <dbReference type="EMBL" id="ABF53079.1"/>
    </source>
</evidence>
<feature type="domain" description="Dienelactone hydrolase" evidence="1">
    <location>
        <begin position="67"/>
        <end position="293"/>
    </location>
</feature>
<name>Q1GTE3_SPHAL</name>
<dbReference type="PANTHER" id="PTHR46623">
    <property type="entry name" value="CARBOXYMETHYLENEBUTENOLIDASE-RELATED"/>
    <property type="match status" value="1"/>
</dbReference>
<dbReference type="HOGENOM" id="CLU_054590_7_3_5"/>
<dbReference type="InterPro" id="IPR002925">
    <property type="entry name" value="Dienelactn_hydro"/>
</dbReference>
<dbReference type="eggNOG" id="COG0412">
    <property type="taxonomic scope" value="Bacteria"/>
</dbReference>
<dbReference type="Proteomes" id="UP000006578">
    <property type="component" value="Chromosome"/>
</dbReference>
<organism evidence="2 3">
    <name type="scientific">Sphingopyxis alaskensis (strain DSM 13593 / LMG 18877 / RB2256)</name>
    <name type="common">Sphingomonas alaskensis</name>
    <dbReference type="NCBI Taxonomy" id="317655"/>
    <lineage>
        <taxon>Bacteria</taxon>
        <taxon>Pseudomonadati</taxon>
        <taxon>Pseudomonadota</taxon>
        <taxon>Alphaproteobacteria</taxon>
        <taxon>Sphingomonadales</taxon>
        <taxon>Sphingomonadaceae</taxon>
        <taxon>Sphingopyxis</taxon>
    </lineage>
</organism>
<accession>Q1GTE3</accession>
<dbReference type="GO" id="GO:0016787">
    <property type="term" value="F:hydrolase activity"/>
    <property type="evidence" value="ECO:0007669"/>
    <property type="project" value="UniProtKB-KW"/>
</dbReference>
<gene>
    <name evidence="2" type="ordered locus">Sala_1365</name>
</gene>
<dbReference type="PANTHER" id="PTHR46623:SF10">
    <property type="entry name" value="CARBOXYMETHYLENEBUTENOLIDASE HOMOLOG"/>
    <property type="match status" value="1"/>
</dbReference>
<dbReference type="ESTHER" id="sphal-q1gte3">
    <property type="family name" value="Dienelactone_hydrolase"/>
</dbReference>
<dbReference type="KEGG" id="sal:Sala_1365"/>
<reference evidence="2 3" key="1">
    <citation type="journal article" date="2009" name="Proc. Natl. Acad. Sci. U.S.A.">
        <title>The genomic basis of trophic strategy in marine bacteria.</title>
        <authorList>
            <person name="Lauro F.M."/>
            <person name="McDougald D."/>
            <person name="Thomas T."/>
            <person name="Williams T.J."/>
            <person name="Egan S."/>
            <person name="Rice S."/>
            <person name="DeMaere M.Z."/>
            <person name="Ting L."/>
            <person name="Ertan H."/>
            <person name="Johnson J."/>
            <person name="Ferriera S."/>
            <person name="Lapidus A."/>
            <person name="Anderson I."/>
            <person name="Kyrpides N."/>
            <person name="Munk A.C."/>
            <person name="Detter C."/>
            <person name="Han C.S."/>
            <person name="Brown M.V."/>
            <person name="Robb F.T."/>
            <person name="Kjelleberg S."/>
            <person name="Cavicchioli R."/>
        </authorList>
    </citation>
    <scope>NUCLEOTIDE SEQUENCE [LARGE SCALE GENOMIC DNA]</scope>
    <source>
        <strain evidence="3">DSM 13593 / LMG 18877 / RB2256</strain>
    </source>
</reference>
<dbReference type="PROSITE" id="PS51318">
    <property type="entry name" value="TAT"/>
    <property type="match status" value="1"/>
</dbReference>
<sequence>MPTRRNPMCTEKMEADRDRAGMPVARRSFAALAGAGALMAALPARAIAGKPVKGRDVSITTADGICDAYFVAPTEDKHPGVIVWPDIRGLRPAFRQMAERLAGDGYAVLCVNPFYRWQKAPVVDAENHWGVAAVREKLFGYLKQLSRPLVETDAAAHLAFLDAQGEVDTARGIGTSGYCMGGPMTIYTAALKPGRVRAAASFHGASVATDKPDSPHLLIPASKAGYLFAIAEDDDKESPNEKVLLKSVLEPRPEWHEVEVYPAQHGWCPPDGRVYDEAAAEKAWSRQLALFKASL</sequence>
<dbReference type="AlphaFoldDB" id="Q1GTE3"/>
<dbReference type="InterPro" id="IPR051049">
    <property type="entry name" value="Dienelactone_hydrolase-like"/>
</dbReference>
<dbReference type="STRING" id="317655.Sala_1365"/>
<keyword evidence="2" id="KW-0378">Hydrolase</keyword>
<dbReference type="InterPro" id="IPR006311">
    <property type="entry name" value="TAT_signal"/>
</dbReference>
<dbReference type="SUPFAM" id="SSF53474">
    <property type="entry name" value="alpha/beta-Hydrolases"/>
    <property type="match status" value="1"/>
</dbReference>
<keyword evidence="3" id="KW-1185">Reference proteome</keyword>
<dbReference type="EMBL" id="CP000356">
    <property type="protein sequence ID" value="ABF53079.1"/>
    <property type="molecule type" value="Genomic_DNA"/>
</dbReference>
<dbReference type="Pfam" id="PF01738">
    <property type="entry name" value="DLH"/>
    <property type="match status" value="1"/>
</dbReference>
<protein>
    <submittedName>
        <fullName evidence="2">Dienelactone hydrolase</fullName>
    </submittedName>
</protein>
<dbReference type="Gene3D" id="3.40.50.1820">
    <property type="entry name" value="alpha/beta hydrolase"/>
    <property type="match status" value="1"/>
</dbReference>
<evidence type="ECO:0000259" key="1">
    <source>
        <dbReference type="Pfam" id="PF01738"/>
    </source>
</evidence>
<evidence type="ECO:0000313" key="3">
    <source>
        <dbReference type="Proteomes" id="UP000006578"/>
    </source>
</evidence>
<dbReference type="InterPro" id="IPR029058">
    <property type="entry name" value="AB_hydrolase_fold"/>
</dbReference>
<proteinExistence type="predicted"/>